<proteinExistence type="predicted"/>
<dbReference type="InterPro" id="IPR002376">
    <property type="entry name" value="Formyl_transf_N"/>
</dbReference>
<protein>
    <recommendedName>
        <fullName evidence="1">methionyl-tRNA formyltransferase</fullName>
        <ecNumber evidence="1">2.1.2.9</ecNumber>
    </recommendedName>
</protein>
<evidence type="ECO:0000256" key="1">
    <source>
        <dbReference type="ARBA" id="ARBA00012261"/>
    </source>
</evidence>
<dbReference type="EMBL" id="BARS01018537">
    <property type="protein sequence ID" value="GAF95600.1"/>
    <property type="molecule type" value="Genomic_DNA"/>
</dbReference>
<dbReference type="CDD" id="cd08646">
    <property type="entry name" value="FMT_core_Met-tRNA-FMT_N"/>
    <property type="match status" value="1"/>
</dbReference>
<feature type="non-terminal residue" evidence="3">
    <location>
        <position position="221"/>
    </location>
</feature>
<sequence>MKLIFFGSGEFGLPTLEALVQGGAHGPGADHEIMMVVTQPDRPAGRGKKTTPTPVRAWCQGRGVPVMAVEQINDEAVVAELLGTGARLGVVVAFGQKIGPAILEGLPGGCINLHASLLPEYRGAAPIHRAILNGETASGVTVFRLVERMDAGPILTRAETPIGETETAGELHDRLAVLGTKVVFDALAMFEGGAVPAGQPQDETQATRTSKLKKAEGIIDW</sequence>
<dbReference type="SUPFAM" id="SSF53328">
    <property type="entry name" value="Formyltransferase"/>
    <property type="match status" value="1"/>
</dbReference>
<dbReference type="GO" id="GO:0004479">
    <property type="term" value="F:methionyl-tRNA formyltransferase activity"/>
    <property type="evidence" value="ECO:0007669"/>
    <property type="project" value="UniProtKB-EC"/>
</dbReference>
<organism evidence="3">
    <name type="scientific">marine sediment metagenome</name>
    <dbReference type="NCBI Taxonomy" id="412755"/>
    <lineage>
        <taxon>unclassified sequences</taxon>
        <taxon>metagenomes</taxon>
        <taxon>ecological metagenomes</taxon>
    </lineage>
</organism>
<dbReference type="InterPro" id="IPR036477">
    <property type="entry name" value="Formyl_transf_N_sf"/>
</dbReference>
<dbReference type="EC" id="2.1.2.9" evidence="1"/>
<accession>X0V4N2</accession>
<reference evidence="3" key="1">
    <citation type="journal article" date="2014" name="Front. Microbiol.">
        <title>High frequency of phylogenetically diverse reductive dehalogenase-homologous genes in deep subseafloor sedimentary metagenomes.</title>
        <authorList>
            <person name="Kawai M."/>
            <person name="Futagami T."/>
            <person name="Toyoda A."/>
            <person name="Takaki Y."/>
            <person name="Nishi S."/>
            <person name="Hori S."/>
            <person name="Arai W."/>
            <person name="Tsubouchi T."/>
            <person name="Morono Y."/>
            <person name="Uchiyama I."/>
            <person name="Ito T."/>
            <person name="Fujiyama A."/>
            <person name="Inagaki F."/>
            <person name="Takami H."/>
        </authorList>
    </citation>
    <scope>NUCLEOTIDE SEQUENCE</scope>
    <source>
        <strain evidence="3">Expedition CK06-06</strain>
    </source>
</reference>
<evidence type="ECO:0000259" key="2">
    <source>
        <dbReference type="Pfam" id="PF00551"/>
    </source>
</evidence>
<name>X0V4N2_9ZZZZ</name>
<dbReference type="InterPro" id="IPR041711">
    <property type="entry name" value="Met-tRNA-FMT_N"/>
</dbReference>
<dbReference type="PANTHER" id="PTHR11138:SF5">
    <property type="entry name" value="METHIONYL-TRNA FORMYLTRANSFERASE, MITOCHONDRIAL"/>
    <property type="match status" value="1"/>
</dbReference>
<dbReference type="Gene3D" id="3.40.50.12230">
    <property type="match status" value="1"/>
</dbReference>
<dbReference type="PANTHER" id="PTHR11138">
    <property type="entry name" value="METHIONYL-TRNA FORMYLTRANSFERASE"/>
    <property type="match status" value="1"/>
</dbReference>
<feature type="domain" description="Formyl transferase N-terminal" evidence="2">
    <location>
        <begin position="1"/>
        <end position="186"/>
    </location>
</feature>
<evidence type="ECO:0000313" key="3">
    <source>
        <dbReference type="EMBL" id="GAF95600.1"/>
    </source>
</evidence>
<gene>
    <name evidence="3" type="ORF">S01H1_30159</name>
</gene>
<dbReference type="GO" id="GO:0005829">
    <property type="term" value="C:cytosol"/>
    <property type="evidence" value="ECO:0007669"/>
    <property type="project" value="TreeGrafter"/>
</dbReference>
<dbReference type="Pfam" id="PF00551">
    <property type="entry name" value="Formyl_trans_N"/>
    <property type="match status" value="1"/>
</dbReference>
<dbReference type="AlphaFoldDB" id="X0V4N2"/>
<comment type="caution">
    <text evidence="3">The sequence shown here is derived from an EMBL/GenBank/DDBJ whole genome shotgun (WGS) entry which is preliminary data.</text>
</comment>